<dbReference type="InterPro" id="IPR013589">
    <property type="entry name" value="Bac_transglu_N"/>
</dbReference>
<dbReference type="SUPFAM" id="SSF54001">
    <property type="entry name" value="Cysteine proteinases"/>
    <property type="match status" value="1"/>
</dbReference>
<dbReference type="PANTHER" id="PTHR33490:SF6">
    <property type="entry name" value="SLL1049 PROTEIN"/>
    <property type="match status" value="1"/>
</dbReference>
<dbReference type="PANTHER" id="PTHR33490">
    <property type="entry name" value="BLR5614 PROTEIN-RELATED"/>
    <property type="match status" value="1"/>
</dbReference>
<dbReference type="InterPro" id="IPR038765">
    <property type="entry name" value="Papain-like_cys_pep_sf"/>
</dbReference>
<dbReference type="EMBL" id="JAJATZ010000003">
    <property type="protein sequence ID" value="MCB5198994.1"/>
    <property type="molecule type" value="Genomic_DNA"/>
</dbReference>
<sequence>MDLHITHTTRYTYDRPVSYALQRLHLRPQDNAMQRVKSWGIIVEGGQIELTYDDHYGNHTNLVNVTRGATELAVTARGVIETHDTAGVLGPVHGTAPLWHFKTTTRATEADDAIRALADRLAADNSIPALHAICADILDAVPYETGQTYTDTTATEALAGGCGVCQDHAHILIAVARAADLPARYVSGYLKLNQTDDQTASHAWAEVYLPDLGWVGFDVSNRISPDDRYARLAVGRDARDAAPVKGMRRGAGVESLIVTLQVQQ</sequence>
<accession>A0ABS8BTC6</accession>
<keyword evidence="3" id="KW-1185">Reference proteome</keyword>
<proteinExistence type="predicted"/>
<reference evidence="2" key="1">
    <citation type="submission" date="2021-10" db="EMBL/GenBank/DDBJ databases">
        <title>Loktanella gaetbuli sp. nov., isolated from a tidal flat.</title>
        <authorList>
            <person name="Park S."/>
            <person name="Yoon J.-H."/>
        </authorList>
    </citation>
    <scope>NUCLEOTIDE SEQUENCE</scope>
    <source>
        <strain evidence="2">TSTF-M6</strain>
    </source>
</reference>
<dbReference type="Proteomes" id="UP001138961">
    <property type="component" value="Unassembled WGS sequence"/>
</dbReference>
<comment type="caution">
    <text evidence="2">The sequence shown here is derived from an EMBL/GenBank/DDBJ whole genome shotgun (WGS) entry which is preliminary data.</text>
</comment>
<feature type="domain" description="Transglutaminase-like" evidence="1">
    <location>
        <begin position="157"/>
        <end position="221"/>
    </location>
</feature>
<evidence type="ECO:0000313" key="3">
    <source>
        <dbReference type="Proteomes" id="UP001138961"/>
    </source>
</evidence>
<dbReference type="Pfam" id="PF08379">
    <property type="entry name" value="Bact_transglu_N"/>
    <property type="match status" value="1"/>
</dbReference>
<dbReference type="Pfam" id="PF01841">
    <property type="entry name" value="Transglut_core"/>
    <property type="match status" value="1"/>
</dbReference>
<dbReference type="InterPro" id="IPR002931">
    <property type="entry name" value="Transglutaminase-like"/>
</dbReference>
<dbReference type="SMART" id="SM00460">
    <property type="entry name" value="TGc"/>
    <property type="match status" value="1"/>
</dbReference>
<evidence type="ECO:0000259" key="1">
    <source>
        <dbReference type="SMART" id="SM00460"/>
    </source>
</evidence>
<dbReference type="RefSeq" id="WP_226747827.1">
    <property type="nucleotide sequence ID" value="NZ_JAJATZ010000003.1"/>
</dbReference>
<gene>
    <name evidence="2" type="ORF">LGQ03_07055</name>
</gene>
<dbReference type="Gene3D" id="3.10.620.30">
    <property type="match status" value="1"/>
</dbReference>
<protein>
    <submittedName>
        <fullName evidence="2">Transglutaminase family protein</fullName>
    </submittedName>
</protein>
<name>A0ABS8BTC6_9RHOB</name>
<organism evidence="2 3">
    <name type="scientific">Loktanella gaetbuli</name>
    <dbReference type="NCBI Taxonomy" id="2881335"/>
    <lineage>
        <taxon>Bacteria</taxon>
        <taxon>Pseudomonadati</taxon>
        <taxon>Pseudomonadota</taxon>
        <taxon>Alphaproteobacteria</taxon>
        <taxon>Rhodobacterales</taxon>
        <taxon>Roseobacteraceae</taxon>
        <taxon>Loktanella</taxon>
    </lineage>
</organism>
<evidence type="ECO:0000313" key="2">
    <source>
        <dbReference type="EMBL" id="MCB5198994.1"/>
    </source>
</evidence>